<dbReference type="AlphaFoldDB" id="A0A1I6F755"/>
<dbReference type="InterPro" id="IPR006059">
    <property type="entry name" value="SBP"/>
</dbReference>
<name>A0A1I6F755_9PSEU</name>
<organism evidence="6 7">
    <name type="scientific">Lentzea waywayandensis</name>
    <dbReference type="NCBI Taxonomy" id="84724"/>
    <lineage>
        <taxon>Bacteria</taxon>
        <taxon>Bacillati</taxon>
        <taxon>Actinomycetota</taxon>
        <taxon>Actinomycetes</taxon>
        <taxon>Pseudonocardiales</taxon>
        <taxon>Pseudonocardiaceae</taxon>
        <taxon>Lentzea</taxon>
    </lineage>
</organism>
<evidence type="ECO:0000256" key="5">
    <source>
        <dbReference type="SAM" id="SignalP"/>
    </source>
</evidence>
<keyword evidence="4 5" id="KW-0732">Signal</keyword>
<dbReference type="InterPro" id="IPR022386">
    <property type="entry name" value="Chitin_NgcE"/>
</dbReference>
<keyword evidence="7" id="KW-1185">Reference proteome</keyword>
<evidence type="ECO:0000256" key="4">
    <source>
        <dbReference type="ARBA" id="ARBA00022729"/>
    </source>
</evidence>
<dbReference type="Gene3D" id="3.40.190.10">
    <property type="entry name" value="Periplasmic binding protein-like II"/>
    <property type="match status" value="2"/>
</dbReference>
<feature type="chain" id="PRO_5011476603" evidence="5">
    <location>
        <begin position="27"/>
        <end position="468"/>
    </location>
</feature>
<reference evidence="7" key="1">
    <citation type="submission" date="2016-10" db="EMBL/GenBank/DDBJ databases">
        <authorList>
            <person name="Varghese N."/>
            <person name="Submissions S."/>
        </authorList>
    </citation>
    <scope>NUCLEOTIDE SEQUENCE [LARGE SCALE GENOMIC DNA]</scope>
    <source>
        <strain evidence="7">DSM 44232</strain>
    </source>
</reference>
<sequence>MSSHEISRRSMLRAAAVLGLSVPTLAACVTAGGNAGQQSQGGDKSSTNPFGVKADAPLEVVVFKGAYGDDYVIAAEAVYKKQFGGSVIDHKGIQKVGDTLRPRFVAGNPPDVVNNTGAGRLDIAALTQSQQLENLDKLLDSPSWDDPNVKVRDTLLPGVIEDGTYDGSFVRFNYAYTAWGLWYSKPLFEKNGWMWPQTWPEMLELCEDIKKTGVAPWTYQGKFPEYMTDPLLVMAVHGGGMDLLKAIDNLQPNAWRHESVKAAAEAIAELSGKGYLMPGSEALSHTEAQAAWCQGKAAIIPSGSWLEAEQKSVTPAGFDMVMGAVPSLSSSSKLKTNAIHAASSEAYLVPSQGKNVQGGLEFLRMLFSRNAMKDFAKAVGTLPSVKGATEGITMSPALSSVAEAVKKAGDDTINYRHRIWYPTLTKAVDDAVAELVTRRITPAEWVDRVQKAADDLAKDTSIKKYERK</sequence>
<feature type="signal peptide" evidence="5">
    <location>
        <begin position="1"/>
        <end position="26"/>
    </location>
</feature>
<dbReference type="RefSeq" id="WP_093601650.1">
    <property type="nucleotide sequence ID" value="NZ_FOYL01000009.1"/>
</dbReference>
<dbReference type="PROSITE" id="PS51318">
    <property type="entry name" value="TAT"/>
    <property type="match status" value="1"/>
</dbReference>
<dbReference type="SUPFAM" id="SSF53850">
    <property type="entry name" value="Periplasmic binding protein-like II"/>
    <property type="match status" value="1"/>
</dbReference>
<comment type="similarity">
    <text evidence="2">Belongs to the bacterial solute-binding protein 1 family.</text>
</comment>
<dbReference type="EMBL" id="FOYL01000009">
    <property type="protein sequence ID" value="SFR25821.1"/>
    <property type="molecule type" value="Genomic_DNA"/>
</dbReference>
<dbReference type="OrthoDB" id="8663148at2"/>
<dbReference type="Pfam" id="PF13416">
    <property type="entry name" value="SBP_bac_8"/>
    <property type="match status" value="1"/>
</dbReference>
<dbReference type="NCBIfam" id="TIGR03851">
    <property type="entry name" value="chitin_NgcE"/>
    <property type="match status" value="1"/>
</dbReference>
<dbReference type="InterPro" id="IPR050490">
    <property type="entry name" value="Bact_solute-bd_prot1"/>
</dbReference>
<evidence type="ECO:0000256" key="1">
    <source>
        <dbReference type="ARBA" id="ARBA00004196"/>
    </source>
</evidence>
<evidence type="ECO:0000313" key="7">
    <source>
        <dbReference type="Proteomes" id="UP000198583"/>
    </source>
</evidence>
<dbReference type="InterPro" id="IPR006311">
    <property type="entry name" value="TAT_signal"/>
</dbReference>
<gene>
    <name evidence="6" type="ORF">SAMN04488564_10994</name>
</gene>
<evidence type="ECO:0000256" key="2">
    <source>
        <dbReference type="ARBA" id="ARBA00008520"/>
    </source>
</evidence>
<accession>A0A1I6F755</accession>
<comment type="subcellular location">
    <subcellularLocation>
        <location evidence="1">Cell envelope</location>
    </subcellularLocation>
</comment>
<dbReference type="Proteomes" id="UP000198583">
    <property type="component" value="Unassembled WGS sequence"/>
</dbReference>
<keyword evidence="3" id="KW-0813">Transport</keyword>
<protein>
    <submittedName>
        <fullName evidence="6">N-acetylglucosamine transport system substrate-binding protein</fullName>
    </submittedName>
</protein>
<dbReference type="PANTHER" id="PTHR43649">
    <property type="entry name" value="ARABINOSE-BINDING PROTEIN-RELATED"/>
    <property type="match status" value="1"/>
</dbReference>
<dbReference type="STRING" id="84724.SAMN04488564_10994"/>
<dbReference type="PANTHER" id="PTHR43649:SF31">
    <property type="entry name" value="SN-GLYCEROL-3-PHOSPHATE-BINDING PERIPLASMIC PROTEIN UGPB"/>
    <property type="match status" value="1"/>
</dbReference>
<evidence type="ECO:0000256" key="3">
    <source>
        <dbReference type="ARBA" id="ARBA00022448"/>
    </source>
</evidence>
<dbReference type="GO" id="GO:0030313">
    <property type="term" value="C:cell envelope"/>
    <property type="evidence" value="ECO:0007669"/>
    <property type="project" value="UniProtKB-SubCell"/>
</dbReference>
<proteinExistence type="inferred from homology"/>
<evidence type="ECO:0000313" key="6">
    <source>
        <dbReference type="EMBL" id="SFR25821.1"/>
    </source>
</evidence>